<gene>
    <name evidence="3" type="ORF">ALEPTO_LOCUS14065</name>
</gene>
<name>A0A9N9J8X2_9GLOM</name>
<feature type="compositionally biased region" description="Basic and acidic residues" evidence="1">
    <location>
        <begin position="1"/>
        <end position="17"/>
    </location>
</feature>
<keyword evidence="2" id="KW-0812">Transmembrane</keyword>
<keyword evidence="2" id="KW-1133">Transmembrane helix</keyword>
<evidence type="ECO:0000313" key="3">
    <source>
        <dbReference type="EMBL" id="CAG8769518.1"/>
    </source>
</evidence>
<dbReference type="AlphaFoldDB" id="A0A9N9J8X2"/>
<feature type="transmembrane region" description="Helical" evidence="2">
    <location>
        <begin position="77"/>
        <end position="96"/>
    </location>
</feature>
<feature type="non-terminal residue" evidence="3">
    <location>
        <position position="97"/>
    </location>
</feature>
<organism evidence="3 4">
    <name type="scientific">Ambispora leptoticha</name>
    <dbReference type="NCBI Taxonomy" id="144679"/>
    <lineage>
        <taxon>Eukaryota</taxon>
        <taxon>Fungi</taxon>
        <taxon>Fungi incertae sedis</taxon>
        <taxon>Mucoromycota</taxon>
        <taxon>Glomeromycotina</taxon>
        <taxon>Glomeromycetes</taxon>
        <taxon>Archaeosporales</taxon>
        <taxon>Ambisporaceae</taxon>
        <taxon>Ambispora</taxon>
    </lineage>
</organism>
<dbReference type="EMBL" id="CAJVPS010051485">
    <property type="protein sequence ID" value="CAG8769518.1"/>
    <property type="molecule type" value="Genomic_DNA"/>
</dbReference>
<dbReference type="Proteomes" id="UP000789508">
    <property type="component" value="Unassembled WGS sequence"/>
</dbReference>
<evidence type="ECO:0000313" key="4">
    <source>
        <dbReference type="Proteomes" id="UP000789508"/>
    </source>
</evidence>
<feature type="non-terminal residue" evidence="3">
    <location>
        <position position="1"/>
    </location>
</feature>
<keyword evidence="4" id="KW-1185">Reference proteome</keyword>
<evidence type="ECO:0000256" key="2">
    <source>
        <dbReference type="SAM" id="Phobius"/>
    </source>
</evidence>
<reference evidence="3" key="1">
    <citation type="submission" date="2021-06" db="EMBL/GenBank/DDBJ databases">
        <authorList>
            <person name="Kallberg Y."/>
            <person name="Tangrot J."/>
            <person name="Rosling A."/>
        </authorList>
    </citation>
    <scope>NUCLEOTIDE SEQUENCE</scope>
    <source>
        <strain evidence="3">FL130A</strain>
    </source>
</reference>
<feature type="region of interest" description="Disordered" evidence="1">
    <location>
        <begin position="1"/>
        <end position="25"/>
    </location>
</feature>
<keyword evidence="2" id="KW-0472">Membrane</keyword>
<proteinExistence type="predicted"/>
<protein>
    <submittedName>
        <fullName evidence="3">5817_t:CDS:1</fullName>
    </submittedName>
</protein>
<dbReference type="OrthoDB" id="2410842at2759"/>
<accession>A0A9N9J8X2</accession>
<sequence length="97" mass="10941">WGNRPETAKKLKEKATDVESTSGVPTVEVSVPEDVNDVYQQAVQEVRRKPSKDVTIATPQQKREDARKSFRTKKSVIDIYMGVILWSVAGLAGFRFF</sequence>
<comment type="caution">
    <text evidence="3">The sequence shown here is derived from an EMBL/GenBank/DDBJ whole genome shotgun (WGS) entry which is preliminary data.</text>
</comment>
<evidence type="ECO:0000256" key="1">
    <source>
        <dbReference type="SAM" id="MobiDB-lite"/>
    </source>
</evidence>